<comment type="caution">
    <text evidence="2">The sequence shown here is derived from an EMBL/GenBank/DDBJ whole genome shotgun (WGS) entry which is preliminary data.</text>
</comment>
<feature type="region of interest" description="Disordered" evidence="1">
    <location>
        <begin position="243"/>
        <end position="293"/>
    </location>
</feature>
<dbReference type="Proteomes" id="UP000603453">
    <property type="component" value="Unassembled WGS sequence"/>
</dbReference>
<dbReference type="OrthoDB" id="2286114at2759"/>
<feature type="compositionally biased region" description="Polar residues" evidence="1">
    <location>
        <begin position="52"/>
        <end position="66"/>
    </location>
</feature>
<proteinExistence type="predicted"/>
<evidence type="ECO:0000256" key="1">
    <source>
        <dbReference type="SAM" id="MobiDB-lite"/>
    </source>
</evidence>
<sequence length="442" mass="48944">MSNSGMNTDEPDTQDTSFFTELAAAITGAKQTANQEFGRFWEKFVSTKDGKSSNTVGTTTRLTPSDLSHMKARKNIQGRIIPDNKFSIENAQRKRPAPESPLRTSANKISKMDLLSPFSSYSPPSTPVHRQPVTRVGSSQAVHLTAYDLTPPPPPPPPTAKVISSPIRNPVTHSPIAEQTPINFSRTPLAIRPIRSPSVRRSIASSTPFIRGSPERPDIVTGSSKSVKRLACELEEALSPRFTPSSYSPLRKDTTGSNSISTPATTSVAATVSPTKSNRKAVVDEDPFDSKPLTGLRRTVQRWTTEEEEERIHQLKNRIHSMQSQINEEIALPSMPSHKIQRESKVRSPSPPPPRQKERLHVPVAPPAPVHPLPRTPSSALKDTTQISDEKPSPTEKHKLKMRQLIQAIPFYQLRKADKIIGADGVERPNPFWTEIYGKRSR</sequence>
<protein>
    <submittedName>
        <fullName evidence="2">Uncharacterized protein</fullName>
    </submittedName>
</protein>
<gene>
    <name evidence="2" type="ORF">INT47_003814</name>
</gene>
<feature type="region of interest" description="Disordered" evidence="1">
    <location>
        <begin position="331"/>
        <end position="400"/>
    </location>
</feature>
<feature type="compositionally biased region" description="Basic and acidic residues" evidence="1">
    <location>
        <begin position="388"/>
        <end position="397"/>
    </location>
</feature>
<evidence type="ECO:0000313" key="3">
    <source>
        <dbReference type="Proteomes" id="UP000603453"/>
    </source>
</evidence>
<feature type="compositionally biased region" description="Polar residues" evidence="1">
    <location>
        <begin position="376"/>
        <end position="387"/>
    </location>
</feature>
<feature type="compositionally biased region" description="Pro residues" evidence="1">
    <location>
        <begin position="364"/>
        <end position="375"/>
    </location>
</feature>
<dbReference type="AlphaFoldDB" id="A0A8H7V3T7"/>
<accession>A0A8H7V3T7</accession>
<keyword evidence="3" id="KW-1185">Reference proteome</keyword>
<feature type="region of interest" description="Disordered" evidence="1">
    <location>
        <begin position="47"/>
        <end position="106"/>
    </location>
</feature>
<evidence type="ECO:0000313" key="2">
    <source>
        <dbReference type="EMBL" id="KAG2206165.1"/>
    </source>
</evidence>
<reference evidence="2" key="1">
    <citation type="submission" date="2020-12" db="EMBL/GenBank/DDBJ databases">
        <title>Metabolic potential, ecology and presence of endohyphal bacteria is reflected in genomic diversity of Mucoromycotina.</title>
        <authorList>
            <person name="Muszewska A."/>
            <person name="Okrasinska A."/>
            <person name="Steczkiewicz K."/>
            <person name="Drgas O."/>
            <person name="Orlowska M."/>
            <person name="Perlinska-Lenart U."/>
            <person name="Aleksandrzak-Piekarczyk T."/>
            <person name="Szatraj K."/>
            <person name="Zielenkiewicz U."/>
            <person name="Pilsyk S."/>
            <person name="Malc E."/>
            <person name="Mieczkowski P."/>
            <person name="Kruszewska J.S."/>
            <person name="Biernat P."/>
            <person name="Pawlowska J."/>
        </authorList>
    </citation>
    <scope>NUCLEOTIDE SEQUENCE</scope>
    <source>
        <strain evidence="2">WA0000017839</strain>
    </source>
</reference>
<feature type="compositionally biased region" description="Low complexity" evidence="1">
    <location>
        <begin position="261"/>
        <end position="275"/>
    </location>
</feature>
<dbReference type="EMBL" id="JAEPRD010000032">
    <property type="protein sequence ID" value="KAG2206165.1"/>
    <property type="molecule type" value="Genomic_DNA"/>
</dbReference>
<name>A0A8H7V3T7_9FUNG</name>
<organism evidence="2 3">
    <name type="scientific">Mucor saturninus</name>
    <dbReference type="NCBI Taxonomy" id="64648"/>
    <lineage>
        <taxon>Eukaryota</taxon>
        <taxon>Fungi</taxon>
        <taxon>Fungi incertae sedis</taxon>
        <taxon>Mucoromycota</taxon>
        <taxon>Mucoromycotina</taxon>
        <taxon>Mucoromycetes</taxon>
        <taxon>Mucorales</taxon>
        <taxon>Mucorineae</taxon>
        <taxon>Mucoraceae</taxon>
        <taxon>Mucor</taxon>
    </lineage>
</organism>